<evidence type="ECO:0000259" key="2">
    <source>
        <dbReference type="Pfam" id="PF14111"/>
    </source>
</evidence>
<feature type="domain" description="DUF4283" evidence="2">
    <location>
        <begin position="15"/>
        <end position="100"/>
    </location>
</feature>
<dbReference type="AlphaFoldDB" id="A0A803MBP0"/>
<dbReference type="Proteomes" id="UP000596660">
    <property type="component" value="Unplaced"/>
</dbReference>
<organism evidence="3 4">
    <name type="scientific">Chenopodium quinoa</name>
    <name type="common">Quinoa</name>
    <dbReference type="NCBI Taxonomy" id="63459"/>
    <lineage>
        <taxon>Eukaryota</taxon>
        <taxon>Viridiplantae</taxon>
        <taxon>Streptophyta</taxon>
        <taxon>Embryophyta</taxon>
        <taxon>Tracheophyta</taxon>
        <taxon>Spermatophyta</taxon>
        <taxon>Magnoliopsida</taxon>
        <taxon>eudicotyledons</taxon>
        <taxon>Gunneridae</taxon>
        <taxon>Pentapetalae</taxon>
        <taxon>Caryophyllales</taxon>
        <taxon>Chenopodiaceae</taxon>
        <taxon>Chenopodioideae</taxon>
        <taxon>Atripliceae</taxon>
        <taxon>Chenopodium</taxon>
    </lineage>
</organism>
<evidence type="ECO:0000256" key="1">
    <source>
        <dbReference type="SAM" id="MobiDB-lite"/>
    </source>
</evidence>
<dbReference type="Gramene" id="AUR62026507-RA">
    <property type="protein sequence ID" value="AUR62026507-RA:cds"/>
    <property type="gene ID" value="AUR62026507"/>
</dbReference>
<sequence>MFVPIDDRKYEALCDDWLTSIISKPCGKSFSTEFYTDNLNKMWKPNAAITSYPIGKGFFITKFRHHKDLDRVLSAGCALHWFLNGTFISVERWKLGFKPSNAPSNRSTIWVELPELPAELNNQAMLTNIGNSISIFVKKRYLRRFMSKEFWDHIVACPHNRDCSPDSARSGEHRSNVHKPENRGSHEPKGVVAGTSAISSGCDPDVRALGILPKWWINELQKKFGDGDAMGAPTVVRFGAHSSKRKKNLIDYKRLASGSVRCWNKQCKMASPHMGSDPNPVALRLGEEEKLQLGNVGHQNQENTLEKFSHYSG</sequence>
<dbReference type="PANTHER" id="PTHR31286:SF99">
    <property type="entry name" value="DUF4283 DOMAIN-CONTAINING PROTEIN"/>
    <property type="match status" value="1"/>
</dbReference>
<protein>
    <recommendedName>
        <fullName evidence="2">DUF4283 domain-containing protein</fullName>
    </recommendedName>
</protein>
<proteinExistence type="predicted"/>
<evidence type="ECO:0000313" key="4">
    <source>
        <dbReference type="Proteomes" id="UP000596660"/>
    </source>
</evidence>
<accession>A0A803MBP0</accession>
<reference evidence="3" key="2">
    <citation type="submission" date="2021-03" db="UniProtKB">
        <authorList>
            <consortium name="EnsemblPlants"/>
        </authorList>
    </citation>
    <scope>IDENTIFICATION</scope>
</reference>
<dbReference type="EnsemblPlants" id="AUR62026507-RA">
    <property type="protein sequence ID" value="AUR62026507-RA:cds"/>
    <property type="gene ID" value="AUR62026507"/>
</dbReference>
<name>A0A803MBP0_CHEQI</name>
<feature type="region of interest" description="Disordered" evidence="1">
    <location>
        <begin position="162"/>
        <end position="190"/>
    </location>
</feature>
<dbReference type="Pfam" id="PF14111">
    <property type="entry name" value="DUF4283"/>
    <property type="match status" value="1"/>
</dbReference>
<keyword evidence="4" id="KW-1185">Reference proteome</keyword>
<feature type="compositionally biased region" description="Basic and acidic residues" evidence="1">
    <location>
        <begin position="162"/>
        <end position="189"/>
    </location>
</feature>
<reference evidence="3" key="1">
    <citation type="journal article" date="2017" name="Nature">
        <title>The genome of Chenopodium quinoa.</title>
        <authorList>
            <person name="Jarvis D.E."/>
            <person name="Ho Y.S."/>
            <person name="Lightfoot D.J."/>
            <person name="Schmoeckel S.M."/>
            <person name="Li B."/>
            <person name="Borm T.J.A."/>
            <person name="Ohyanagi H."/>
            <person name="Mineta K."/>
            <person name="Michell C.T."/>
            <person name="Saber N."/>
            <person name="Kharbatia N.M."/>
            <person name="Rupper R.R."/>
            <person name="Sharp A.R."/>
            <person name="Dally N."/>
            <person name="Boughton B.A."/>
            <person name="Woo Y.H."/>
            <person name="Gao G."/>
            <person name="Schijlen E.G.W.M."/>
            <person name="Guo X."/>
            <person name="Momin A.A."/>
            <person name="Negrao S."/>
            <person name="Al-Babili S."/>
            <person name="Gehring C."/>
            <person name="Roessner U."/>
            <person name="Jung C."/>
            <person name="Murphy K."/>
            <person name="Arold S.T."/>
            <person name="Gojobori T."/>
            <person name="van der Linden C.G."/>
            <person name="van Loo E.N."/>
            <person name="Jellen E.N."/>
            <person name="Maughan P.J."/>
            <person name="Tester M."/>
        </authorList>
    </citation>
    <scope>NUCLEOTIDE SEQUENCE [LARGE SCALE GENOMIC DNA]</scope>
    <source>
        <strain evidence="3">cv. PI 614886</strain>
    </source>
</reference>
<dbReference type="InterPro" id="IPR025558">
    <property type="entry name" value="DUF4283"/>
</dbReference>
<dbReference type="PANTHER" id="PTHR31286">
    <property type="entry name" value="GLYCINE-RICH CELL WALL STRUCTURAL PROTEIN 1.8-LIKE"/>
    <property type="match status" value="1"/>
</dbReference>
<evidence type="ECO:0000313" key="3">
    <source>
        <dbReference type="EnsemblPlants" id="AUR62026507-RA:cds"/>
    </source>
</evidence>
<dbReference type="InterPro" id="IPR040256">
    <property type="entry name" value="At4g02000-like"/>
</dbReference>